<name>A0AAQ3RVK8_VIGMU</name>
<sequence>MISRTNSKFPARIADCRGESPRIPVNCLFIVFFNVSLRLQWSSNSSSLHISTRCTQVTTIDYLSPSIHQPILRRQFKIVQNGVSTQGPLDSKTHSQHFRVHSSDSLCI</sequence>
<dbReference type="EMBL" id="CP144695">
    <property type="protein sequence ID" value="WVZ06738.1"/>
    <property type="molecule type" value="Genomic_DNA"/>
</dbReference>
<dbReference type="Proteomes" id="UP001374535">
    <property type="component" value="Chromosome 6"/>
</dbReference>
<organism evidence="1 2">
    <name type="scientific">Vigna mungo</name>
    <name type="common">Black gram</name>
    <name type="synonym">Phaseolus mungo</name>
    <dbReference type="NCBI Taxonomy" id="3915"/>
    <lineage>
        <taxon>Eukaryota</taxon>
        <taxon>Viridiplantae</taxon>
        <taxon>Streptophyta</taxon>
        <taxon>Embryophyta</taxon>
        <taxon>Tracheophyta</taxon>
        <taxon>Spermatophyta</taxon>
        <taxon>Magnoliopsida</taxon>
        <taxon>eudicotyledons</taxon>
        <taxon>Gunneridae</taxon>
        <taxon>Pentapetalae</taxon>
        <taxon>rosids</taxon>
        <taxon>fabids</taxon>
        <taxon>Fabales</taxon>
        <taxon>Fabaceae</taxon>
        <taxon>Papilionoideae</taxon>
        <taxon>50 kb inversion clade</taxon>
        <taxon>NPAAA clade</taxon>
        <taxon>indigoferoid/millettioid clade</taxon>
        <taxon>Phaseoleae</taxon>
        <taxon>Vigna</taxon>
    </lineage>
</organism>
<accession>A0AAQ3RVK8</accession>
<proteinExistence type="predicted"/>
<protein>
    <submittedName>
        <fullName evidence="1">Uncharacterized protein</fullName>
    </submittedName>
</protein>
<dbReference type="AlphaFoldDB" id="A0AAQ3RVK8"/>
<gene>
    <name evidence="1" type="ORF">V8G54_020084</name>
</gene>
<evidence type="ECO:0000313" key="1">
    <source>
        <dbReference type="EMBL" id="WVZ06738.1"/>
    </source>
</evidence>
<evidence type="ECO:0000313" key="2">
    <source>
        <dbReference type="Proteomes" id="UP001374535"/>
    </source>
</evidence>
<keyword evidence="2" id="KW-1185">Reference proteome</keyword>
<reference evidence="1 2" key="1">
    <citation type="journal article" date="2023" name="Life. Sci Alliance">
        <title>Evolutionary insights into 3D genome organization and epigenetic landscape of Vigna mungo.</title>
        <authorList>
            <person name="Junaid A."/>
            <person name="Singh B."/>
            <person name="Bhatia S."/>
        </authorList>
    </citation>
    <scope>NUCLEOTIDE SEQUENCE [LARGE SCALE GENOMIC DNA]</scope>
    <source>
        <strain evidence="1">Urdbean</strain>
    </source>
</reference>